<evidence type="ECO:0000259" key="6">
    <source>
        <dbReference type="Pfam" id="PF07980"/>
    </source>
</evidence>
<proteinExistence type="inferred from homology"/>
<feature type="domain" description="RagB/SusD" evidence="6">
    <location>
        <begin position="318"/>
        <end position="658"/>
    </location>
</feature>
<evidence type="ECO:0000259" key="7">
    <source>
        <dbReference type="Pfam" id="PF14322"/>
    </source>
</evidence>
<comment type="similarity">
    <text evidence="2">Belongs to the SusD family.</text>
</comment>
<evidence type="ECO:0000313" key="9">
    <source>
        <dbReference type="Proteomes" id="UP000422221"/>
    </source>
</evidence>
<dbReference type="SUPFAM" id="SSF48452">
    <property type="entry name" value="TPR-like"/>
    <property type="match status" value="1"/>
</dbReference>
<keyword evidence="3" id="KW-0732">Signal</keyword>
<comment type="caution">
    <text evidence="8">The sequence shown here is derived from an EMBL/GenBank/DDBJ whole genome shotgun (WGS) entry which is preliminary data.</text>
</comment>
<dbReference type="InterPro" id="IPR033985">
    <property type="entry name" value="SusD-like_N"/>
</dbReference>
<keyword evidence="4" id="KW-0472">Membrane</keyword>
<comment type="subcellular location">
    <subcellularLocation>
        <location evidence="1">Cell outer membrane</location>
    </subcellularLocation>
</comment>
<dbReference type="PROSITE" id="PS51257">
    <property type="entry name" value="PROKAR_LIPOPROTEIN"/>
    <property type="match status" value="1"/>
</dbReference>
<sequence>MKNRYKLSFKWLVGIATCSGVLLTSCNDYLDITPPSDIPPELYLNEENELATYVNGLYGILPSHGGIYTYGIFGGDAGTDNMVKSKADSKYIGNLHTGMDNGDYYFENIRSCNYFLQEVLPKYASGNLSGNEEYIRHYIGEIYFLRAYEYFKRYQMFGDYPIITQILPDQEEVLIKESKRSPRNEVARFILNNLDMASYLMSGANPDANKTRISEDAAIFLKSRVALFEATWLKYHKEYVPGGDKWPGKDMYPNYTFPAGSYQAEIDYFLRRAYEAADSIAGKYALVQNTGNVQQSASEPSNPYMDMYATEDMKGYSEVIMWRQYSRALSVGHSVGYHAQLMNNGTGTTRGMIESYLMSDGKPIYSSSFTYNDEGIANVRKNRDARINVFLKEPGQVNYFVNLTSNLGSSGQIVEPANPTITGDTKNPTGYMLRMGNSKDKEENDQYGTFLGSPVFMAAEAYLNYIEARYLASGDWHTDKIEQYWNELRQKHALITASIQETIDATDMAKETALKDQAYDWGAYSAGAVLSDKVLYCIRRERRCELIGMGMRYMDLCRWRSMDQLKENKYHIEGFKLWGDDGKQLPVYSYKRLPADPDNTKSVVSSPELSNYLRPFEIQRTSDAFSGLGWYYAYYLGYVPIKQFSLCGDGVLYQNPGWSESANSMPEF</sequence>
<accession>A0A7J4XGM4</accession>
<evidence type="ECO:0000256" key="1">
    <source>
        <dbReference type="ARBA" id="ARBA00004442"/>
    </source>
</evidence>
<protein>
    <submittedName>
        <fullName evidence="8">RagB/SusD family nutrient uptake outer membrane protein</fullName>
    </submittedName>
</protein>
<evidence type="ECO:0000256" key="4">
    <source>
        <dbReference type="ARBA" id="ARBA00023136"/>
    </source>
</evidence>
<dbReference type="GeneID" id="93116450"/>
<dbReference type="Pfam" id="PF07980">
    <property type="entry name" value="SusD_RagB"/>
    <property type="match status" value="1"/>
</dbReference>
<evidence type="ECO:0000313" key="8">
    <source>
        <dbReference type="EMBL" id="KAA3761980.1"/>
    </source>
</evidence>
<organism evidence="8 9">
    <name type="scientific">Bacteroides salyersiae</name>
    <dbReference type="NCBI Taxonomy" id="291644"/>
    <lineage>
        <taxon>Bacteria</taxon>
        <taxon>Pseudomonadati</taxon>
        <taxon>Bacteroidota</taxon>
        <taxon>Bacteroidia</taxon>
        <taxon>Bacteroidales</taxon>
        <taxon>Bacteroidaceae</taxon>
        <taxon>Bacteroides</taxon>
    </lineage>
</organism>
<dbReference type="AlphaFoldDB" id="A0A7J4XGM4"/>
<evidence type="ECO:0000256" key="2">
    <source>
        <dbReference type="ARBA" id="ARBA00006275"/>
    </source>
</evidence>
<gene>
    <name evidence="8" type="ORF">F3F73_15790</name>
</gene>
<feature type="domain" description="SusD-like N-terminal" evidence="7">
    <location>
        <begin position="28"/>
        <end position="227"/>
    </location>
</feature>
<keyword evidence="5" id="KW-0998">Cell outer membrane</keyword>
<dbReference type="InterPro" id="IPR012944">
    <property type="entry name" value="SusD_RagB_dom"/>
</dbReference>
<dbReference type="GO" id="GO:0009279">
    <property type="term" value="C:cell outer membrane"/>
    <property type="evidence" value="ECO:0007669"/>
    <property type="project" value="UniProtKB-SubCell"/>
</dbReference>
<dbReference type="RefSeq" id="WP_007478230.1">
    <property type="nucleotide sequence ID" value="NZ_CAXSTI010000004.1"/>
</dbReference>
<evidence type="ECO:0000256" key="3">
    <source>
        <dbReference type="ARBA" id="ARBA00022729"/>
    </source>
</evidence>
<dbReference type="Proteomes" id="UP000422221">
    <property type="component" value="Unassembled WGS sequence"/>
</dbReference>
<evidence type="ECO:0000256" key="5">
    <source>
        <dbReference type="ARBA" id="ARBA00023237"/>
    </source>
</evidence>
<name>A0A7J4XGM4_9BACE</name>
<dbReference type="EMBL" id="VWMK01000016">
    <property type="protein sequence ID" value="KAA3761980.1"/>
    <property type="molecule type" value="Genomic_DNA"/>
</dbReference>
<dbReference type="Pfam" id="PF14322">
    <property type="entry name" value="SusD-like_3"/>
    <property type="match status" value="1"/>
</dbReference>
<reference evidence="8 9" key="1">
    <citation type="journal article" date="2019" name="Nat. Med.">
        <title>A library of human gut bacterial isolates paired with longitudinal multiomics data enables mechanistic microbiome research.</title>
        <authorList>
            <person name="Poyet M."/>
            <person name="Groussin M."/>
            <person name="Gibbons S.M."/>
            <person name="Avila-Pacheco J."/>
            <person name="Jiang X."/>
            <person name="Kearney S.M."/>
            <person name="Perrotta A.R."/>
            <person name="Berdy B."/>
            <person name="Zhao S."/>
            <person name="Lieberman T.D."/>
            <person name="Swanson P.K."/>
            <person name="Smith M."/>
            <person name="Roesemann S."/>
            <person name="Alexander J.E."/>
            <person name="Rich S.A."/>
            <person name="Livny J."/>
            <person name="Vlamakis H."/>
            <person name="Clish C."/>
            <person name="Bullock K."/>
            <person name="Deik A."/>
            <person name="Scott J."/>
            <person name="Pierce K.A."/>
            <person name="Xavier R.J."/>
            <person name="Alm E.J."/>
        </authorList>
    </citation>
    <scope>NUCLEOTIDE SEQUENCE [LARGE SCALE GENOMIC DNA]</scope>
    <source>
        <strain evidence="8 9">BIOML-A10</strain>
    </source>
</reference>
<dbReference type="InterPro" id="IPR011990">
    <property type="entry name" value="TPR-like_helical_dom_sf"/>
</dbReference>
<dbReference type="Gene3D" id="1.25.40.390">
    <property type="match status" value="1"/>
</dbReference>